<dbReference type="GO" id="GO:0000162">
    <property type="term" value="P:L-tryptophan biosynthetic process"/>
    <property type="evidence" value="ECO:0007669"/>
    <property type="project" value="TreeGrafter"/>
</dbReference>
<comment type="cofactor">
    <cofactor evidence="1">
        <name>Mg(2+)</name>
        <dbReference type="ChEBI" id="CHEBI:18420"/>
    </cofactor>
</comment>
<feature type="domain" description="Anthranilate synthase component I N-terminal" evidence="10">
    <location>
        <begin position="30"/>
        <end position="174"/>
    </location>
</feature>
<dbReference type="InterPro" id="IPR005801">
    <property type="entry name" value="ADC_synthase"/>
</dbReference>
<evidence type="ECO:0000256" key="2">
    <source>
        <dbReference type="ARBA" id="ARBA00011575"/>
    </source>
</evidence>
<evidence type="ECO:0000313" key="11">
    <source>
        <dbReference type="EMBL" id="AKF05900.1"/>
    </source>
</evidence>
<evidence type="ECO:0000256" key="5">
    <source>
        <dbReference type="ARBA" id="ARBA00022842"/>
    </source>
</evidence>
<dbReference type="KEGG" id="samy:DB32_003049"/>
<evidence type="ECO:0000256" key="1">
    <source>
        <dbReference type="ARBA" id="ARBA00001946"/>
    </source>
</evidence>
<dbReference type="STRING" id="927083.DB32_003049"/>
<dbReference type="InterPro" id="IPR019999">
    <property type="entry name" value="Anth_synth_I-like"/>
</dbReference>
<reference evidence="11 12" key="1">
    <citation type="submission" date="2015-03" db="EMBL/GenBank/DDBJ databases">
        <title>Genome assembly of Sandaracinus amylolyticus DSM 53668.</title>
        <authorList>
            <person name="Sharma G."/>
            <person name="Subramanian S."/>
        </authorList>
    </citation>
    <scope>NUCLEOTIDE SEQUENCE [LARGE SCALE GENOMIC DNA]</scope>
    <source>
        <strain evidence="11 12">DSM 53668</strain>
    </source>
</reference>
<dbReference type="Gene3D" id="3.60.120.10">
    <property type="entry name" value="Anthranilate synthase"/>
    <property type="match status" value="1"/>
</dbReference>
<dbReference type="PANTHER" id="PTHR11236">
    <property type="entry name" value="AMINOBENZOATE/ANTHRANILATE SYNTHASE"/>
    <property type="match status" value="1"/>
</dbReference>
<organism evidence="11 12">
    <name type="scientific">Sandaracinus amylolyticus</name>
    <dbReference type="NCBI Taxonomy" id="927083"/>
    <lineage>
        <taxon>Bacteria</taxon>
        <taxon>Pseudomonadati</taxon>
        <taxon>Myxococcota</taxon>
        <taxon>Polyangia</taxon>
        <taxon>Polyangiales</taxon>
        <taxon>Sandaracinaceae</taxon>
        <taxon>Sandaracinus</taxon>
    </lineage>
</organism>
<keyword evidence="4" id="KW-0479">Metal-binding</keyword>
<dbReference type="InterPro" id="IPR015890">
    <property type="entry name" value="Chorismate_C"/>
</dbReference>
<comment type="subunit">
    <text evidence="2">Heterotetramer consisting of two non-identical subunits: a beta subunit (TrpG) and a large alpha subunit (TrpE).</text>
</comment>
<evidence type="ECO:0000256" key="6">
    <source>
        <dbReference type="ARBA" id="ARBA00023239"/>
    </source>
</evidence>
<sequence length="500" mass="54791">MGPARPSFEEFVALRRESSIVPVTREVLADTLTPVAAYAALGGGEGSYLLESVVGGEKWARYSFVGFDPDLRVRGRGDRYEIRSGSLSGGRVETRTGVDPWKELRATLAQYRAPEVPWLPRFWGGAVGYVAYDAVRAFEPSALRKDDRRPAEEWDFSYAIGGPIVIFDSLKQTARVVLPVRSDVPDARAAYDDALARIDGVIARMQRNVSLRPMSPPGPPRHDRPLPASSFDHDRFCAAVEQAKEHIRAGDIFQVVVSQRFRVPSDGVDPFDVYRAMRAINPSPYMFFLRFQECRIAGASPETLVRLEHGRAEVRPIAGTRRRGATEEDDARAAEELLADPKERAEHVMLVDLGRNDLGRVCRPGTVRLTEKMVIERYSHVMHTTSNVVGELEPGRDALDLLGATFPAGTLSGAPKVRAMQIIDALEPEPRGIYGGAVGYLSWSGNMDVAIAIRTVVEQGGELRVQAGAGLVEASVPELEYDETVNKARAALAAIEAAKG</sequence>
<dbReference type="SUPFAM" id="SSF56322">
    <property type="entry name" value="ADC synthase"/>
    <property type="match status" value="1"/>
</dbReference>
<name>A0A0F6W2L5_9BACT</name>
<dbReference type="Pfam" id="PF00425">
    <property type="entry name" value="Chorismate_bind"/>
    <property type="match status" value="1"/>
</dbReference>
<keyword evidence="5" id="KW-0460">Magnesium</keyword>
<dbReference type="AlphaFoldDB" id="A0A0F6W2L5"/>
<dbReference type="PRINTS" id="PR00095">
    <property type="entry name" value="ANTSNTHASEI"/>
</dbReference>
<dbReference type="Proteomes" id="UP000034883">
    <property type="component" value="Chromosome"/>
</dbReference>
<proteinExistence type="predicted"/>
<dbReference type="GO" id="GO:0046872">
    <property type="term" value="F:metal ion binding"/>
    <property type="evidence" value="ECO:0007669"/>
    <property type="project" value="UniProtKB-KW"/>
</dbReference>
<evidence type="ECO:0000259" key="9">
    <source>
        <dbReference type="Pfam" id="PF00425"/>
    </source>
</evidence>
<gene>
    <name evidence="11" type="ORF">DB32_003049</name>
</gene>
<comment type="catalytic activity">
    <reaction evidence="8">
        <text>chorismate + L-glutamine = anthranilate + pyruvate + L-glutamate + H(+)</text>
        <dbReference type="Rhea" id="RHEA:21732"/>
        <dbReference type="ChEBI" id="CHEBI:15361"/>
        <dbReference type="ChEBI" id="CHEBI:15378"/>
        <dbReference type="ChEBI" id="CHEBI:16567"/>
        <dbReference type="ChEBI" id="CHEBI:29748"/>
        <dbReference type="ChEBI" id="CHEBI:29985"/>
        <dbReference type="ChEBI" id="CHEBI:58359"/>
        <dbReference type="EC" id="4.1.3.27"/>
    </reaction>
</comment>
<evidence type="ECO:0000256" key="7">
    <source>
        <dbReference type="ARBA" id="ARBA00025634"/>
    </source>
</evidence>
<keyword evidence="12" id="KW-1185">Reference proteome</keyword>
<dbReference type="Pfam" id="PF04715">
    <property type="entry name" value="Anth_synt_I_N"/>
    <property type="match status" value="1"/>
</dbReference>
<dbReference type="EMBL" id="CP011125">
    <property type="protein sequence ID" value="AKF05900.1"/>
    <property type="molecule type" value="Genomic_DNA"/>
</dbReference>
<feature type="domain" description="Chorismate-utilising enzyme C-terminal" evidence="9">
    <location>
        <begin position="233"/>
        <end position="487"/>
    </location>
</feature>
<evidence type="ECO:0000256" key="3">
    <source>
        <dbReference type="ARBA" id="ARBA00020653"/>
    </source>
</evidence>
<dbReference type="GO" id="GO:0004049">
    <property type="term" value="F:anthranilate synthase activity"/>
    <property type="evidence" value="ECO:0007669"/>
    <property type="project" value="UniProtKB-EC"/>
</dbReference>
<dbReference type="InterPro" id="IPR006805">
    <property type="entry name" value="Anth_synth_I_N"/>
</dbReference>
<evidence type="ECO:0000256" key="8">
    <source>
        <dbReference type="ARBA" id="ARBA00047683"/>
    </source>
</evidence>
<accession>A0A0F6W2L5</accession>
<dbReference type="RefSeq" id="WP_053238818.1">
    <property type="nucleotide sequence ID" value="NZ_CP011125.1"/>
</dbReference>
<comment type="function">
    <text evidence="7">Part of a heterotetrameric complex that catalyzes the two-step biosynthesis of anthranilate, an intermediate in the biosynthesis of L-tryptophan. In the first step, the glutamine-binding beta subunit (TrpG) of anthranilate synthase (AS) provides the glutamine amidotransferase activity which generates ammonia as a substrate that, along with chorismate, is used in the second step, catalyzed by the large alpha subunit of AS (TrpE) to produce anthranilate. In the absence of TrpG, TrpE can synthesize anthranilate directly from chorismate and high concentrations of ammonia.</text>
</comment>
<keyword evidence="6" id="KW-0456">Lyase</keyword>
<dbReference type="PANTHER" id="PTHR11236:SF48">
    <property type="entry name" value="ISOCHORISMATE SYNTHASE MENF"/>
    <property type="match status" value="1"/>
</dbReference>
<evidence type="ECO:0000259" key="10">
    <source>
        <dbReference type="Pfam" id="PF04715"/>
    </source>
</evidence>
<evidence type="ECO:0000313" key="12">
    <source>
        <dbReference type="Proteomes" id="UP000034883"/>
    </source>
</evidence>
<protein>
    <recommendedName>
        <fullName evidence="3">Anthranilate synthase component 1</fullName>
    </recommendedName>
</protein>
<evidence type="ECO:0000256" key="4">
    <source>
        <dbReference type="ARBA" id="ARBA00022723"/>
    </source>
</evidence>